<accession>A0AA43XKY8</accession>
<gene>
    <name evidence="1" type="ORF">ISALK_08485</name>
</gene>
<reference evidence="1 2" key="1">
    <citation type="submission" date="2019-04" db="EMBL/GenBank/DDBJ databases">
        <title>Isachenkonia alkalipeptolytica gen. nov. sp. nov. a new anaerobic, alkiliphilic organothrophic bacterium capable to reduce synthesized ferrihydrite isolated from a soda lake.</title>
        <authorList>
            <person name="Toshchakov S.V."/>
            <person name="Zavarzina D.G."/>
            <person name="Zhilina T.N."/>
            <person name="Kostrikina N.A."/>
            <person name="Kublanov I.V."/>
        </authorList>
    </citation>
    <scope>NUCLEOTIDE SEQUENCE [LARGE SCALE GENOMIC DNA]</scope>
    <source>
        <strain evidence="1 2">Z-1701</strain>
    </source>
</reference>
<organism evidence="1 2">
    <name type="scientific">Isachenkonia alkalipeptolytica</name>
    <dbReference type="NCBI Taxonomy" id="2565777"/>
    <lineage>
        <taxon>Bacteria</taxon>
        <taxon>Bacillati</taxon>
        <taxon>Bacillota</taxon>
        <taxon>Clostridia</taxon>
        <taxon>Eubacteriales</taxon>
        <taxon>Clostridiaceae</taxon>
        <taxon>Isachenkonia</taxon>
    </lineage>
</organism>
<evidence type="ECO:0000313" key="2">
    <source>
        <dbReference type="Proteomes" id="UP000449710"/>
    </source>
</evidence>
<dbReference type="AlphaFoldDB" id="A0AA43XKY8"/>
<dbReference type="EMBL" id="SUMG01000008">
    <property type="protein sequence ID" value="NBG88537.1"/>
    <property type="molecule type" value="Genomic_DNA"/>
</dbReference>
<proteinExistence type="predicted"/>
<sequence>MDRNNKRVNCLKCRYYFITWDHKKSRGCRAFGFKSQELPSLVVFRTSGQKCMKFSSKASAEQT</sequence>
<name>A0AA43XKY8_9CLOT</name>
<protein>
    <submittedName>
        <fullName evidence="1">Uracil-DNA glycosylase</fullName>
    </submittedName>
</protein>
<dbReference type="Proteomes" id="UP000449710">
    <property type="component" value="Unassembled WGS sequence"/>
</dbReference>
<dbReference type="RefSeq" id="WP_160721232.1">
    <property type="nucleotide sequence ID" value="NZ_SUMG01000008.1"/>
</dbReference>
<keyword evidence="2" id="KW-1185">Reference proteome</keyword>
<evidence type="ECO:0000313" key="1">
    <source>
        <dbReference type="EMBL" id="NBG88537.1"/>
    </source>
</evidence>
<comment type="caution">
    <text evidence="1">The sequence shown here is derived from an EMBL/GenBank/DDBJ whole genome shotgun (WGS) entry which is preliminary data.</text>
</comment>